<dbReference type="RefSeq" id="WP_109758894.1">
    <property type="nucleotide sequence ID" value="NZ_CP034588.1"/>
</dbReference>
<sequence>MFWIVAGLIVAAVAASLLASLRVRGAGLSGGASDLAVYRDQLTEIERDLSRGVLRPAEAEAARTEVSRRLLDADARATAASAAKDGARLPAALLMIAVLLLGAGGLYALIGAPGTRDLPMEARLAAIQEAAAARPGQAEAEALAAPTLPAAPEPDANFLDLMEKLRAALETRPNDAQGLALLAQNEARLGNFTAAREAQEKLIAAKGEDATADDLSMLVDMMVFAAGGYVSPEAEARLRRLTDLDPENGAGQYYAGLMLAQNGRPDRAFPIWRRLLETGAPDAPWVPVIRAEIEGLAAAAGVDYAVPAERGPTSADVEAAADMTDEDRQAMIGGMVEGLAERLATQGGPPEDWARLIGALAVLGESERASAIAVEARNAFAGNDEALAIIAAAASRAGVAE</sequence>
<evidence type="ECO:0000313" key="3">
    <source>
        <dbReference type="EMBL" id="PWK57150.1"/>
    </source>
</evidence>
<keyword evidence="2" id="KW-1133">Transmembrane helix</keyword>
<accession>A0A316GBY0</accession>
<dbReference type="OrthoDB" id="9815847at2"/>
<keyword evidence="4" id="KW-1185">Reference proteome</keyword>
<dbReference type="GO" id="GO:0017004">
    <property type="term" value="P:cytochrome complex assembly"/>
    <property type="evidence" value="ECO:0007669"/>
    <property type="project" value="UniProtKB-KW"/>
</dbReference>
<gene>
    <name evidence="3" type="ORF">C8D95_103389</name>
</gene>
<dbReference type="EMBL" id="QGGV01000003">
    <property type="protein sequence ID" value="PWK57150.1"/>
    <property type="molecule type" value="Genomic_DNA"/>
</dbReference>
<feature type="transmembrane region" description="Helical" evidence="2">
    <location>
        <begin position="91"/>
        <end position="110"/>
    </location>
</feature>
<organism evidence="3 4">
    <name type="scientific">Silicimonas algicola</name>
    <dbReference type="NCBI Taxonomy" id="1826607"/>
    <lineage>
        <taxon>Bacteria</taxon>
        <taxon>Pseudomonadati</taxon>
        <taxon>Pseudomonadota</taxon>
        <taxon>Alphaproteobacteria</taxon>
        <taxon>Rhodobacterales</taxon>
        <taxon>Paracoccaceae</taxon>
    </lineage>
</organism>
<evidence type="ECO:0000313" key="4">
    <source>
        <dbReference type="Proteomes" id="UP000245390"/>
    </source>
</evidence>
<comment type="caution">
    <text evidence="3">The sequence shown here is derived from an EMBL/GenBank/DDBJ whole genome shotgun (WGS) entry which is preliminary data.</text>
</comment>
<dbReference type="Gene3D" id="1.25.40.10">
    <property type="entry name" value="Tetratricopeptide repeat domain"/>
    <property type="match status" value="1"/>
</dbReference>
<evidence type="ECO:0000256" key="2">
    <source>
        <dbReference type="SAM" id="Phobius"/>
    </source>
</evidence>
<dbReference type="Proteomes" id="UP000245390">
    <property type="component" value="Unassembled WGS sequence"/>
</dbReference>
<dbReference type="InterPro" id="IPR017560">
    <property type="entry name" value="Cyt_c_biogenesis_CcmI"/>
</dbReference>
<dbReference type="AlphaFoldDB" id="A0A316GBY0"/>
<dbReference type="SUPFAM" id="SSF48452">
    <property type="entry name" value="TPR-like"/>
    <property type="match status" value="1"/>
</dbReference>
<keyword evidence="2" id="KW-0472">Membrane</keyword>
<reference evidence="3 4" key="1">
    <citation type="submission" date="2018-05" db="EMBL/GenBank/DDBJ databases">
        <title>Genomic Encyclopedia of Type Strains, Phase IV (KMG-IV): sequencing the most valuable type-strain genomes for metagenomic binning, comparative biology and taxonomic classification.</title>
        <authorList>
            <person name="Goeker M."/>
        </authorList>
    </citation>
    <scope>NUCLEOTIDE SEQUENCE [LARGE SCALE GENOMIC DNA]</scope>
    <source>
        <strain evidence="3 4">DSM 103371</strain>
    </source>
</reference>
<evidence type="ECO:0000256" key="1">
    <source>
        <dbReference type="ARBA" id="ARBA00022748"/>
    </source>
</evidence>
<keyword evidence="1" id="KW-0201">Cytochrome c-type biogenesis</keyword>
<proteinExistence type="predicted"/>
<name>A0A316GBY0_9RHOB</name>
<dbReference type="KEGG" id="salo:EF888_10150"/>
<dbReference type="NCBIfam" id="TIGR03142">
    <property type="entry name" value="cytochro_ccmI"/>
    <property type="match status" value="1"/>
</dbReference>
<keyword evidence="2" id="KW-0812">Transmembrane</keyword>
<dbReference type="InterPro" id="IPR011990">
    <property type="entry name" value="TPR-like_helical_dom_sf"/>
</dbReference>
<protein>
    <submittedName>
        <fullName evidence="3">Cytochrome c-type biogenesis protein CcmH</fullName>
    </submittedName>
</protein>